<organism evidence="1 2">
    <name type="scientific">Microbacter margulisiae</name>
    <dbReference type="NCBI Taxonomy" id="1350067"/>
    <lineage>
        <taxon>Bacteria</taxon>
        <taxon>Pseudomonadati</taxon>
        <taxon>Bacteroidota</taxon>
        <taxon>Bacteroidia</taxon>
        <taxon>Bacteroidales</taxon>
        <taxon>Porphyromonadaceae</taxon>
        <taxon>Microbacter</taxon>
    </lineage>
</organism>
<sequence>MNVFFNIPIAIEQGIARQIEGLKVRGFEVITSLISRHFVIQ</sequence>
<reference evidence="1 2" key="1">
    <citation type="submission" date="2020-08" db="EMBL/GenBank/DDBJ databases">
        <title>Genomic Encyclopedia of Type Strains, Phase IV (KMG-IV): sequencing the most valuable type-strain genomes for metagenomic binning, comparative biology and taxonomic classification.</title>
        <authorList>
            <person name="Goeker M."/>
        </authorList>
    </citation>
    <scope>NUCLEOTIDE SEQUENCE [LARGE SCALE GENOMIC DNA]</scope>
    <source>
        <strain evidence="1 2">DSM 27471</strain>
    </source>
</reference>
<keyword evidence="2" id="KW-1185">Reference proteome</keyword>
<proteinExistence type="predicted"/>
<name>A0A7W5DSE0_9PORP</name>
<gene>
    <name evidence="1" type="ORF">FHX64_002400</name>
</gene>
<dbReference type="Proteomes" id="UP000544222">
    <property type="component" value="Unassembled WGS sequence"/>
</dbReference>
<evidence type="ECO:0000313" key="2">
    <source>
        <dbReference type="Proteomes" id="UP000544222"/>
    </source>
</evidence>
<dbReference type="EMBL" id="JACHYB010000002">
    <property type="protein sequence ID" value="MBB3188202.1"/>
    <property type="molecule type" value="Genomic_DNA"/>
</dbReference>
<dbReference type="AlphaFoldDB" id="A0A7W5DSE0"/>
<evidence type="ECO:0000313" key="1">
    <source>
        <dbReference type="EMBL" id="MBB3188202.1"/>
    </source>
</evidence>
<accession>A0A7W5DSE0</accession>
<comment type="caution">
    <text evidence="1">The sequence shown here is derived from an EMBL/GenBank/DDBJ whole genome shotgun (WGS) entry which is preliminary data.</text>
</comment>
<protein>
    <submittedName>
        <fullName evidence="1">Uncharacterized protein</fullName>
    </submittedName>
</protein>